<protein>
    <submittedName>
        <fullName evidence="1">Uncharacterized protein</fullName>
    </submittedName>
</protein>
<evidence type="ECO:0000313" key="2">
    <source>
        <dbReference type="Proteomes" id="UP000654452"/>
    </source>
</evidence>
<dbReference type="Proteomes" id="UP000654452">
    <property type="component" value="Unassembled WGS sequence"/>
</dbReference>
<comment type="caution">
    <text evidence="1">The sequence shown here is derived from an EMBL/GenBank/DDBJ whole genome shotgun (WGS) entry which is preliminary data.</text>
</comment>
<reference evidence="1 2" key="1">
    <citation type="submission" date="2021-01" db="EMBL/GenBank/DDBJ databases">
        <title>Azospirillum sp. YIM DDC1 draft genome.</title>
        <authorList>
            <person name="Wang Y.-X."/>
        </authorList>
    </citation>
    <scope>NUCLEOTIDE SEQUENCE [LARGE SCALE GENOMIC DNA]</scope>
    <source>
        <strain evidence="1 2">YIM DDC1</strain>
    </source>
</reference>
<evidence type="ECO:0000313" key="1">
    <source>
        <dbReference type="EMBL" id="MBK4723478.1"/>
    </source>
</evidence>
<accession>A0ABS1I8V4</accession>
<keyword evidence="2" id="KW-1185">Reference proteome</keyword>
<dbReference type="RefSeq" id="WP_200487821.1">
    <property type="nucleotide sequence ID" value="NZ_JAEPIV010000061.1"/>
</dbReference>
<dbReference type="EMBL" id="JAEPIV010000061">
    <property type="protein sequence ID" value="MBK4723478.1"/>
    <property type="molecule type" value="Genomic_DNA"/>
</dbReference>
<proteinExistence type="predicted"/>
<sequence length="75" mass="8003">MHIDLDALEAKARAAKAVWPGPWRVVSSRPGSLADGVMSGVGRSRCGVPKAVAEHMAASGPDTVLMLIHTIKEWR</sequence>
<gene>
    <name evidence="1" type="ORF">JJL56_32030</name>
</gene>
<organism evidence="1 2">
    <name type="scientific">Azospirillum aestuarii</name>
    <dbReference type="NCBI Taxonomy" id="2802052"/>
    <lineage>
        <taxon>Bacteria</taxon>
        <taxon>Pseudomonadati</taxon>
        <taxon>Pseudomonadota</taxon>
        <taxon>Alphaproteobacteria</taxon>
        <taxon>Rhodospirillales</taxon>
        <taxon>Azospirillaceae</taxon>
        <taxon>Azospirillum</taxon>
    </lineage>
</organism>
<name>A0ABS1I8V4_9PROT</name>